<dbReference type="EMBL" id="BSPX01000055">
    <property type="protein sequence ID" value="GLT23659.1"/>
    <property type="molecule type" value="Genomic_DNA"/>
</dbReference>
<keyword evidence="6" id="KW-1185">Reference proteome</keyword>
<dbReference type="CDD" id="cd00038">
    <property type="entry name" value="CAP_ED"/>
    <property type="match status" value="1"/>
</dbReference>
<sequence length="660" mass="73824">MRQIMTLGHWQSKFASFTRRRAEPMENTAADTLIRTNLEFLRRHAPFDRMEAEALRFLGERLATAFYPAESEILMPEDGPPRFFYIVYRGKVQARQMGGVAVTEYATLTLGPGEGFPIGAISAERRSTNSYIAVEDSYCFQLPAADFLRLQELSPSFQIFCTRYIASLMSQSREQLQAQFSQRAAEQQTMTTSLANLVKKAPIFVSPDVATRGALEKMAAAGVGCLAVAGEDEKPVGVLTQSDILKRIVLTGFDLTRPIADVMTTPPHTLHANASAYDAALEMATHGVRHILVVDAEDKLKGVISERDLFALQRIGLRQIRAGIESAADVQALQRASRDIRQLALNLLAQGIGAEQLTQFISALNDALTRRILELNLDRHDLHGVEYAWLAFGSEGRHEQTLSTDQDNGIIYVLPEWADKEPLKLRLLEFAKDVNNDLAACGFPLCEGNIMASNPELCLTFDEWREKFGQWIREPHPEALLNATIFFDFRVLYGDEKVAHKLRHWLLSMTGGHPSFLKAMATNALDVAPPLGKIRDFVTDDDPKHPGTIDLKKFGARLFVDAARVLALRTGVDATSTAQRLRQGGSRIGMPAEELSAMADGFHFIQLLRLRHQHLDTDHGAPGDNRVKPDDLNELDRRILKEAFRQARKIQLRLKLDYQI</sequence>
<evidence type="ECO:0000313" key="6">
    <source>
        <dbReference type="Proteomes" id="UP001157167"/>
    </source>
</evidence>
<dbReference type="PROSITE" id="PS50042">
    <property type="entry name" value="CNMP_BINDING_3"/>
    <property type="match status" value="1"/>
</dbReference>
<comment type="caution">
    <text evidence="5">The sequence shown here is derived from an EMBL/GenBank/DDBJ whole genome shotgun (WGS) entry which is preliminary data.</text>
</comment>
<keyword evidence="1 2" id="KW-0129">CBS domain</keyword>
<dbReference type="CDD" id="cd05401">
    <property type="entry name" value="NT_GlnE_GlnD_like"/>
    <property type="match status" value="1"/>
</dbReference>
<dbReference type="SMART" id="SM00116">
    <property type="entry name" value="CBS"/>
    <property type="match status" value="2"/>
</dbReference>
<reference evidence="6" key="1">
    <citation type="journal article" date="2019" name="Int. J. Syst. Evol. Microbiol.">
        <title>The Global Catalogue of Microorganisms (GCM) 10K type strain sequencing project: providing services to taxonomists for standard genome sequencing and annotation.</title>
        <authorList>
            <consortium name="The Broad Institute Genomics Platform"/>
            <consortium name="The Broad Institute Genome Sequencing Center for Infectious Disease"/>
            <person name="Wu L."/>
            <person name="Ma J."/>
        </authorList>
    </citation>
    <scope>NUCLEOTIDE SEQUENCE [LARGE SCALE GENOMIC DNA]</scope>
    <source>
        <strain evidence="6">NBRC 102407</strain>
    </source>
</reference>
<feature type="domain" description="Cyclic nucleotide-binding" evidence="3">
    <location>
        <begin position="46"/>
        <end position="150"/>
    </location>
</feature>
<dbReference type="InterPro" id="IPR014710">
    <property type="entry name" value="RmlC-like_jellyroll"/>
</dbReference>
<dbReference type="InterPro" id="IPR018821">
    <property type="entry name" value="DUF294_put_nucleoTrafse_sb-bd"/>
</dbReference>
<dbReference type="Pfam" id="PF03445">
    <property type="entry name" value="DUF294"/>
    <property type="match status" value="1"/>
</dbReference>
<dbReference type="PROSITE" id="PS51371">
    <property type="entry name" value="CBS"/>
    <property type="match status" value="2"/>
</dbReference>
<dbReference type="PANTHER" id="PTHR43080">
    <property type="entry name" value="CBS DOMAIN-CONTAINING PROTEIN CBSX3, MITOCHONDRIAL"/>
    <property type="match status" value="1"/>
</dbReference>
<evidence type="ECO:0000313" key="5">
    <source>
        <dbReference type="EMBL" id="GLT23659.1"/>
    </source>
</evidence>
<evidence type="ECO:0000259" key="4">
    <source>
        <dbReference type="PROSITE" id="PS51371"/>
    </source>
</evidence>
<proteinExistence type="predicted"/>
<dbReference type="SUPFAM" id="SSF51206">
    <property type="entry name" value="cAMP-binding domain-like"/>
    <property type="match status" value="1"/>
</dbReference>
<dbReference type="PANTHER" id="PTHR43080:SF2">
    <property type="entry name" value="CBS DOMAIN-CONTAINING PROTEIN"/>
    <property type="match status" value="1"/>
</dbReference>
<protein>
    <submittedName>
        <fullName evidence="5">Cyclic nucleotide-binding protein</fullName>
    </submittedName>
</protein>
<evidence type="ECO:0000256" key="2">
    <source>
        <dbReference type="PROSITE-ProRule" id="PRU00703"/>
    </source>
</evidence>
<evidence type="ECO:0000259" key="3">
    <source>
        <dbReference type="PROSITE" id="PS50042"/>
    </source>
</evidence>
<organism evidence="5 6">
    <name type="scientific">Zoogloea oryzae</name>
    <dbReference type="NCBI Taxonomy" id="310767"/>
    <lineage>
        <taxon>Bacteria</taxon>
        <taxon>Pseudomonadati</taxon>
        <taxon>Pseudomonadota</taxon>
        <taxon>Betaproteobacteria</taxon>
        <taxon>Rhodocyclales</taxon>
        <taxon>Zoogloeaceae</taxon>
        <taxon>Zoogloea</taxon>
    </lineage>
</organism>
<evidence type="ECO:0000256" key="1">
    <source>
        <dbReference type="ARBA" id="ARBA00023122"/>
    </source>
</evidence>
<dbReference type="Pfam" id="PF10335">
    <property type="entry name" value="DUF294_C"/>
    <property type="match status" value="1"/>
</dbReference>
<dbReference type="InterPro" id="IPR000644">
    <property type="entry name" value="CBS_dom"/>
</dbReference>
<dbReference type="InterPro" id="IPR051257">
    <property type="entry name" value="Diverse_CBS-Domain"/>
</dbReference>
<dbReference type="Gene3D" id="2.60.120.10">
    <property type="entry name" value="Jelly Rolls"/>
    <property type="match status" value="1"/>
</dbReference>
<accession>A0ABQ6FF51</accession>
<dbReference type="Pfam" id="PF00571">
    <property type="entry name" value="CBS"/>
    <property type="match status" value="2"/>
</dbReference>
<feature type="domain" description="CBS" evidence="4">
    <location>
        <begin position="198"/>
        <end position="255"/>
    </location>
</feature>
<dbReference type="InterPro" id="IPR005105">
    <property type="entry name" value="GlnD_Uridyltrans_N"/>
</dbReference>
<name>A0ABQ6FF51_9RHOO</name>
<dbReference type="InterPro" id="IPR000595">
    <property type="entry name" value="cNMP-bd_dom"/>
</dbReference>
<dbReference type="InterPro" id="IPR046342">
    <property type="entry name" value="CBS_dom_sf"/>
</dbReference>
<dbReference type="Gene3D" id="3.10.580.10">
    <property type="entry name" value="CBS-domain"/>
    <property type="match status" value="1"/>
</dbReference>
<dbReference type="Proteomes" id="UP001157167">
    <property type="component" value="Unassembled WGS sequence"/>
</dbReference>
<dbReference type="InterPro" id="IPR018490">
    <property type="entry name" value="cNMP-bd_dom_sf"/>
</dbReference>
<dbReference type="SUPFAM" id="SSF54631">
    <property type="entry name" value="CBS-domain pair"/>
    <property type="match status" value="1"/>
</dbReference>
<gene>
    <name evidence="5" type="ORF">GCM10007933_31270</name>
</gene>
<feature type="domain" description="CBS" evidence="4">
    <location>
        <begin position="263"/>
        <end position="320"/>
    </location>
</feature>